<evidence type="ECO:0000313" key="4">
    <source>
        <dbReference type="EMBL" id="QKJ88374.1"/>
    </source>
</evidence>
<keyword evidence="2" id="KW-0472">Membrane</keyword>
<keyword evidence="5" id="KW-1185">Reference proteome</keyword>
<dbReference type="Pfam" id="PF00486">
    <property type="entry name" value="Trans_reg_C"/>
    <property type="match status" value="1"/>
</dbReference>
<proteinExistence type="predicted"/>
<reference evidence="4 5" key="1">
    <citation type="submission" date="2020-06" db="EMBL/GenBank/DDBJ databases">
        <title>Genome sequence of Paramixta manurensis strain PD-1.</title>
        <authorList>
            <person name="Lee C.W."/>
            <person name="Kim J."/>
        </authorList>
    </citation>
    <scope>NUCLEOTIDE SEQUENCE [LARGE SCALE GENOMIC DNA]</scope>
    <source>
        <strain evidence="4 5">PD-1</strain>
    </source>
</reference>
<protein>
    <recommendedName>
        <fullName evidence="3">OmpR/PhoB-type domain-containing protein</fullName>
    </recommendedName>
</protein>
<dbReference type="GO" id="GO:0006355">
    <property type="term" value="P:regulation of DNA-templated transcription"/>
    <property type="evidence" value="ECO:0007669"/>
    <property type="project" value="InterPro"/>
</dbReference>
<dbReference type="EMBL" id="CP054212">
    <property type="protein sequence ID" value="QKJ88374.1"/>
    <property type="molecule type" value="Genomic_DNA"/>
</dbReference>
<keyword evidence="2" id="KW-1133">Transmembrane helix</keyword>
<dbReference type="GO" id="GO:0000160">
    <property type="term" value="P:phosphorelay signal transduction system"/>
    <property type="evidence" value="ECO:0007669"/>
    <property type="project" value="InterPro"/>
</dbReference>
<sequence length="281" mass="31778">MNYIIDNNIIFNPDLQEITSCSTKRKIKLHYTSSRCLELLIKEHGNIVPQQEIIEYGWENRAKGVSSPAYYQCMVNLRKSLKELGTVDVIRTIPRKGIVLLSECAITTMLNENNTLLEKRNQPDSEPVDDEKAVLAVDKHNEEGSQNDVAPLSVMPEKNNQPISGFTAALFSLCYKRKYYTLGAGLLMMIGIGAIIVGWQQAQPLLPGFERVVTNGPCRVYANSPYLTTEHISAFMDKHHIACERDKEIYLSHSINIKGVSLFEYNNKNQSVISSKYMEVM</sequence>
<dbReference type="Gene3D" id="1.10.10.10">
    <property type="entry name" value="Winged helix-like DNA-binding domain superfamily/Winged helix DNA-binding domain"/>
    <property type="match status" value="1"/>
</dbReference>
<dbReference type="SMART" id="SM00862">
    <property type="entry name" value="Trans_reg_C"/>
    <property type="match status" value="1"/>
</dbReference>
<gene>
    <name evidence="4" type="ORF">PMPD1_3457</name>
</gene>
<accession>A0A6M8UFK2</accession>
<feature type="transmembrane region" description="Helical" evidence="2">
    <location>
        <begin position="179"/>
        <end position="199"/>
    </location>
</feature>
<name>A0A6M8UFK2_9GAMM</name>
<dbReference type="InterPro" id="IPR001867">
    <property type="entry name" value="OmpR/PhoB-type_DNA-bd"/>
</dbReference>
<feature type="domain" description="OmpR/PhoB-type" evidence="3">
    <location>
        <begin position="24"/>
        <end position="100"/>
    </location>
</feature>
<evidence type="ECO:0000256" key="2">
    <source>
        <dbReference type="SAM" id="Phobius"/>
    </source>
</evidence>
<evidence type="ECO:0000259" key="3">
    <source>
        <dbReference type="SMART" id="SM00862"/>
    </source>
</evidence>
<organism evidence="4 5">
    <name type="scientific">Paramixta manurensis</name>
    <dbReference type="NCBI Taxonomy" id="2740817"/>
    <lineage>
        <taxon>Bacteria</taxon>
        <taxon>Pseudomonadati</taxon>
        <taxon>Pseudomonadota</taxon>
        <taxon>Gammaproteobacteria</taxon>
        <taxon>Enterobacterales</taxon>
        <taxon>Erwiniaceae</taxon>
        <taxon>Paramixta</taxon>
    </lineage>
</organism>
<dbReference type="GO" id="GO:0003677">
    <property type="term" value="F:DNA binding"/>
    <property type="evidence" value="ECO:0007669"/>
    <property type="project" value="UniProtKB-KW"/>
</dbReference>
<dbReference type="RefSeq" id="WP_173635242.1">
    <property type="nucleotide sequence ID" value="NZ_CP054212.1"/>
</dbReference>
<dbReference type="Proteomes" id="UP000505325">
    <property type="component" value="Chromosome"/>
</dbReference>
<dbReference type="SUPFAM" id="SSF46894">
    <property type="entry name" value="C-terminal effector domain of the bipartite response regulators"/>
    <property type="match status" value="1"/>
</dbReference>
<keyword evidence="1" id="KW-0238">DNA-binding</keyword>
<dbReference type="InterPro" id="IPR036388">
    <property type="entry name" value="WH-like_DNA-bd_sf"/>
</dbReference>
<dbReference type="InterPro" id="IPR016032">
    <property type="entry name" value="Sig_transdc_resp-reg_C-effctor"/>
</dbReference>
<dbReference type="AlphaFoldDB" id="A0A6M8UFK2"/>
<evidence type="ECO:0000313" key="5">
    <source>
        <dbReference type="Proteomes" id="UP000505325"/>
    </source>
</evidence>
<dbReference type="KEGG" id="pmak:PMPD1_3457"/>
<evidence type="ECO:0000256" key="1">
    <source>
        <dbReference type="ARBA" id="ARBA00023125"/>
    </source>
</evidence>
<keyword evidence="2" id="KW-0812">Transmembrane</keyword>